<organism evidence="2 3">
    <name type="scientific">Candidatus Wolfebacteria bacterium GW2011_GWA2_47_9b</name>
    <dbReference type="NCBI Taxonomy" id="1619005"/>
    <lineage>
        <taxon>Bacteria</taxon>
        <taxon>Candidatus Wolfeibacteriota</taxon>
    </lineage>
</organism>
<reference evidence="2 3" key="1">
    <citation type="journal article" date="2015" name="Nature">
        <title>rRNA introns, odd ribosomes, and small enigmatic genomes across a large radiation of phyla.</title>
        <authorList>
            <person name="Brown C.T."/>
            <person name="Hug L.A."/>
            <person name="Thomas B.C."/>
            <person name="Sharon I."/>
            <person name="Castelle C.J."/>
            <person name="Singh A."/>
            <person name="Wilkins M.J."/>
            <person name="Williams K.H."/>
            <person name="Banfield J.F."/>
        </authorList>
    </citation>
    <scope>NUCLEOTIDE SEQUENCE [LARGE SCALE GENOMIC DNA]</scope>
</reference>
<dbReference type="InterPro" id="IPR012902">
    <property type="entry name" value="N_methyl_site"/>
</dbReference>
<accession>A0A0G1WJJ9</accession>
<keyword evidence="1" id="KW-0472">Membrane</keyword>
<evidence type="ECO:0000256" key="1">
    <source>
        <dbReference type="SAM" id="Phobius"/>
    </source>
</evidence>
<gene>
    <name evidence="2" type="ORF">UY19_C0002G0071</name>
</gene>
<name>A0A0G1WJJ9_9BACT</name>
<sequence length="172" mass="18301">MRKGFTLIEILLYVTLLAIIMGSILPIALQIINTGTKSGVAQEVYHSARYASERIMYEIRNASGLYTASSTFNANLATTAGAALYLVGSSSSTDPTVITVATGTIRIQQGLRAPVALNSIDSYAEQLIFLNHSTSTATNIGLTLTMKAAATSTRQEYNASTTIATSVELRSK</sequence>
<dbReference type="Proteomes" id="UP000033882">
    <property type="component" value="Unassembled WGS sequence"/>
</dbReference>
<evidence type="ECO:0000313" key="3">
    <source>
        <dbReference type="Proteomes" id="UP000033882"/>
    </source>
</evidence>
<dbReference type="Pfam" id="PF07963">
    <property type="entry name" value="N_methyl"/>
    <property type="match status" value="1"/>
</dbReference>
<feature type="transmembrane region" description="Helical" evidence="1">
    <location>
        <begin position="7"/>
        <end position="29"/>
    </location>
</feature>
<evidence type="ECO:0000313" key="2">
    <source>
        <dbReference type="EMBL" id="KKU90498.1"/>
    </source>
</evidence>
<comment type="caution">
    <text evidence="2">The sequence shown here is derived from an EMBL/GenBank/DDBJ whole genome shotgun (WGS) entry which is preliminary data.</text>
</comment>
<protein>
    <submittedName>
        <fullName evidence="2">Uncharacterized protein</fullName>
    </submittedName>
</protein>
<proteinExistence type="predicted"/>
<keyword evidence="1" id="KW-1133">Transmembrane helix</keyword>
<dbReference type="AlphaFoldDB" id="A0A0G1WJJ9"/>
<keyword evidence="1" id="KW-0812">Transmembrane</keyword>
<dbReference type="EMBL" id="LCPB01000002">
    <property type="protein sequence ID" value="KKU90498.1"/>
    <property type="molecule type" value="Genomic_DNA"/>
</dbReference>